<dbReference type="InterPro" id="IPR015943">
    <property type="entry name" value="WD40/YVTN_repeat-like_dom_sf"/>
</dbReference>
<proteinExistence type="predicted"/>
<evidence type="ECO:0000256" key="1">
    <source>
        <dbReference type="SAM" id="SignalP"/>
    </source>
</evidence>
<feature type="chain" id="PRO_5021840765" evidence="1">
    <location>
        <begin position="26"/>
        <end position="418"/>
    </location>
</feature>
<dbReference type="RefSeq" id="WP_197440473.1">
    <property type="nucleotide sequence ID" value="NZ_CP036281.1"/>
</dbReference>
<dbReference type="KEGG" id="plon:Pla110_06600"/>
<dbReference type="Gene3D" id="2.130.10.10">
    <property type="entry name" value="YVTN repeat-like/Quinoprotein amine dehydrogenase"/>
    <property type="match status" value="1"/>
</dbReference>
<dbReference type="SUPFAM" id="SSF50998">
    <property type="entry name" value="Quinoprotein alcohol dehydrogenase-like"/>
    <property type="match status" value="1"/>
</dbReference>
<dbReference type="SMART" id="SM00564">
    <property type="entry name" value="PQQ"/>
    <property type="match status" value="3"/>
</dbReference>
<name>A0A518CI97_9PLAN</name>
<dbReference type="InterPro" id="IPR011047">
    <property type="entry name" value="Quinoprotein_ADH-like_sf"/>
</dbReference>
<keyword evidence="1" id="KW-0732">Signal</keyword>
<evidence type="ECO:0000259" key="2">
    <source>
        <dbReference type="Pfam" id="PF13360"/>
    </source>
</evidence>
<sequence precursor="true">MEVCSGRLIAFNLLAFSTCIASVIAAGEKTTWPEWRGEGRDSILQGVEWPDQINEDSLRLQWQVELQPSYSGPIVTGDRVLVTETVDKKDERVRALDRQTGDELWTDRWPGSLSVPFFAMQNGSWIRATPIYDEGRLYVPGIRDFLVCLDTETGERLWEMDFVKEYDVSLPGFGCASSPLIEGDFLYIQAGAGFVKVNKRTGKPEWRVLVDEGGMHGSAFSSPVVAEINGQKQIVVQTRTELTGLSLETGKAYWSQEVPAFRGMNILTPLVQGNEVFTSTYGGKTWLYQINQGESGSQVDVVWQANQQGYMSSPILIDGYIYHHLKNQRFTCYDWKTGEQQWTTEPFGKYWSMVAAGDKILALDQKGDLLLIRANPEKFELLDKRHLTDDTTWAHLAVCDDQVFVRSLAAQMVYQWTK</sequence>
<reference evidence="3 4" key="1">
    <citation type="submission" date="2019-02" db="EMBL/GenBank/DDBJ databases">
        <title>Deep-cultivation of Planctomycetes and their phenomic and genomic characterization uncovers novel biology.</title>
        <authorList>
            <person name="Wiegand S."/>
            <person name="Jogler M."/>
            <person name="Boedeker C."/>
            <person name="Pinto D."/>
            <person name="Vollmers J."/>
            <person name="Rivas-Marin E."/>
            <person name="Kohn T."/>
            <person name="Peeters S.H."/>
            <person name="Heuer A."/>
            <person name="Rast P."/>
            <person name="Oberbeckmann S."/>
            <person name="Bunk B."/>
            <person name="Jeske O."/>
            <person name="Meyerdierks A."/>
            <person name="Storesund J.E."/>
            <person name="Kallscheuer N."/>
            <person name="Luecker S."/>
            <person name="Lage O.M."/>
            <person name="Pohl T."/>
            <person name="Merkel B.J."/>
            <person name="Hornburger P."/>
            <person name="Mueller R.-W."/>
            <person name="Bruemmer F."/>
            <person name="Labrenz M."/>
            <person name="Spormann A.M."/>
            <person name="Op den Camp H."/>
            <person name="Overmann J."/>
            <person name="Amann R."/>
            <person name="Jetten M.S.M."/>
            <person name="Mascher T."/>
            <person name="Medema M.H."/>
            <person name="Devos D.P."/>
            <person name="Kaster A.-K."/>
            <person name="Ovreas L."/>
            <person name="Rohde M."/>
            <person name="Galperin M.Y."/>
            <person name="Jogler C."/>
        </authorList>
    </citation>
    <scope>NUCLEOTIDE SEQUENCE [LARGE SCALE GENOMIC DNA]</scope>
    <source>
        <strain evidence="3 4">Pla110</strain>
    </source>
</reference>
<dbReference type="Proteomes" id="UP000317178">
    <property type="component" value="Chromosome"/>
</dbReference>
<evidence type="ECO:0000313" key="3">
    <source>
        <dbReference type="EMBL" id="QDU78956.1"/>
    </source>
</evidence>
<protein>
    <submittedName>
        <fullName evidence="3">Outer membrane biogenesis protein BamB</fullName>
    </submittedName>
</protein>
<gene>
    <name evidence="3" type="ORF">Pla110_06600</name>
</gene>
<dbReference type="EMBL" id="CP036281">
    <property type="protein sequence ID" value="QDU78956.1"/>
    <property type="molecule type" value="Genomic_DNA"/>
</dbReference>
<feature type="domain" description="Pyrrolo-quinoline quinone repeat" evidence="2">
    <location>
        <begin position="89"/>
        <end position="344"/>
    </location>
</feature>
<organism evidence="3 4">
    <name type="scientific">Polystyrenella longa</name>
    <dbReference type="NCBI Taxonomy" id="2528007"/>
    <lineage>
        <taxon>Bacteria</taxon>
        <taxon>Pseudomonadati</taxon>
        <taxon>Planctomycetota</taxon>
        <taxon>Planctomycetia</taxon>
        <taxon>Planctomycetales</taxon>
        <taxon>Planctomycetaceae</taxon>
        <taxon>Polystyrenella</taxon>
    </lineage>
</organism>
<evidence type="ECO:0000313" key="4">
    <source>
        <dbReference type="Proteomes" id="UP000317178"/>
    </source>
</evidence>
<dbReference type="PANTHER" id="PTHR34512">
    <property type="entry name" value="CELL SURFACE PROTEIN"/>
    <property type="match status" value="1"/>
</dbReference>
<feature type="signal peptide" evidence="1">
    <location>
        <begin position="1"/>
        <end position="25"/>
    </location>
</feature>
<keyword evidence="4" id="KW-1185">Reference proteome</keyword>
<dbReference type="InterPro" id="IPR018391">
    <property type="entry name" value="PQQ_b-propeller_rpt"/>
</dbReference>
<dbReference type="AlphaFoldDB" id="A0A518CI97"/>
<dbReference type="PANTHER" id="PTHR34512:SF30">
    <property type="entry name" value="OUTER MEMBRANE PROTEIN ASSEMBLY FACTOR BAMB"/>
    <property type="match status" value="1"/>
</dbReference>
<dbReference type="InterPro" id="IPR002372">
    <property type="entry name" value="PQQ_rpt_dom"/>
</dbReference>
<accession>A0A518CI97</accession>
<dbReference type="Pfam" id="PF13360">
    <property type="entry name" value="PQQ_2"/>
    <property type="match status" value="1"/>
</dbReference>